<dbReference type="InterPro" id="IPR020846">
    <property type="entry name" value="MFS_dom"/>
</dbReference>
<dbReference type="GO" id="GO:0022857">
    <property type="term" value="F:transmembrane transporter activity"/>
    <property type="evidence" value="ECO:0007669"/>
    <property type="project" value="InterPro"/>
</dbReference>
<feature type="transmembrane region" description="Helical" evidence="6">
    <location>
        <begin position="204"/>
        <end position="226"/>
    </location>
</feature>
<dbReference type="PANTHER" id="PTHR43124">
    <property type="entry name" value="PURINE EFFLUX PUMP PBUE"/>
    <property type="match status" value="1"/>
</dbReference>
<protein>
    <submittedName>
        <fullName evidence="8">Purine ribonucleoside efflux pump NepI</fullName>
    </submittedName>
</protein>
<evidence type="ECO:0000313" key="8">
    <source>
        <dbReference type="EMBL" id="CAD0312171.1"/>
    </source>
</evidence>
<feature type="transmembrane region" description="Helical" evidence="6">
    <location>
        <begin position="138"/>
        <end position="157"/>
    </location>
</feature>
<dbReference type="InterPro" id="IPR011701">
    <property type="entry name" value="MFS"/>
</dbReference>
<feature type="transmembrane region" description="Helical" evidence="6">
    <location>
        <begin position="163"/>
        <end position="183"/>
    </location>
</feature>
<accession>A0A6V7CCB4</accession>
<evidence type="ECO:0000259" key="7">
    <source>
        <dbReference type="PROSITE" id="PS50850"/>
    </source>
</evidence>
<evidence type="ECO:0000256" key="6">
    <source>
        <dbReference type="SAM" id="Phobius"/>
    </source>
</evidence>
<comment type="subcellular location">
    <subcellularLocation>
        <location evidence="1">Cell membrane</location>
        <topology evidence="1">Multi-pass membrane protein</topology>
    </subcellularLocation>
</comment>
<dbReference type="PROSITE" id="PS50850">
    <property type="entry name" value="MFS"/>
    <property type="match status" value="1"/>
</dbReference>
<keyword evidence="5 6" id="KW-0472">Membrane</keyword>
<dbReference type="AlphaFoldDB" id="A0A6V7CCB4"/>
<evidence type="ECO:0000256" key="2">
    <source>
        <dbReference type="ARBA" id="ARBA00022475"/>
    </source>
</evidence>
<feature type="transmembrane region" description="Helical" evidence="6">
    <location>
        <begin position="47"/>
        <end position="67"/>
    </location>
</feature>
<dbReference type="PANTHER" id="PTHR43124:SF3">
    <property type="entry name" value="CHLORAMPHENICOL EFFLUX PUMP RV0191"/>
    <property type="match status" value="1"/>
</dbReference>
<feature type="transmembrane region" description="Helical" evidence="6">
    <location>
        <begin position="297"/>
        <end position="321"/>
    </location>
</feature>
<feature type="transmembrane region" description="Helical" evidence="6">
    <location>
        <begin position="108"/>
        <end position="126"/>
    </location>
</feature>
<sequence length="404" mass="41596">MSSTAKDRLPLAPLLALAMAAFITILTEALPAGLLPQMANGLAVSEAWVGQTVTIYALGSLLAAIPLTIATQGIARRPLLLAAIAGFAIANTITTLSSSYALTMVVRFLAGVSAGLLWALLAGYAARMVPEHQKGRAIAIAMVGTPLALSLGVPAGAFLGSLVSWRVCFGIMSVLAVILMLWVRLQVPDFAGQGQGKQQRLAHVLRLPGIRPVLFVVLAFVLAHNILYTYIASFLAEAGMAQRTDLVLLVFGGASLIGIWIVGVLIDRHLRALTLTSTLLFCAAALALGLAGTSPAIVYIAVGVWGLAFGGSATLFQTALAKSAGDEADVAQSMLVTAWNIAIAGGGLLGGVLLDQLGVGAFPPALLGLLAATLVVTWTAKRDGFAASNDDSDVSRPATVGRQA</sequence>
<gene>
    <name evidence="8" type="primary">nepI_2</name>
    <name evidence="8" type="ORF">CFBP8129_11050</name>
</gene>
<proteinExistence type="predicted"/>
<reference evidence="8" key="1">
    <citation type="submission" date="2020-07" db="EMBL/GenBank/DDBJ databases">
        <authorList>
            <person name="Pothier F. J."/>
        </authorList>
    </citation>
    <scope>NUCLEOTIDE SEQUENCE</scope>
    <source>
        <strain evidence="8">CFBP 8129</strain>
    </source>
</reference>
<evidence type="ECO:0000256" key="3">
    <source>
        <dbReference type="ARBA" id="ARBA00022692"/>
    </source>
</evidence>
<feature type="transmembrane region" description="Helical" evidence="6">
    <location>
        <begin position="333"/>
        <end position="354"/>
    </location>
</feature>
<dbReference type="InterPro" id="IPR036259">
    <property type="entry name" value="MFS_trans_sf"/>
</dbReference>
<dbReference type="InterPro" id="IPR050189">
    <property type="entry name" value="MFS_Efflux_Transporters"/>
</dbReference>
<dbReference type="Gene3D" id="1.20.1250.20">
    <property type="entry name" value="MFS general substrate transporter like domains"/>
    <property type="match status" value="1"/>
</dbReference>
<dbReference type="CDD" id="cd17324">
    <property type="entry name" value="MFS_NepI_like"/>
    <property type="match status" value="1"/>
</dbReference>
<feature type="transmembrane region" description="Helical" evidence="6">
    <location>
        <begin position="273"/>
        <end position="291"/>
    </location>
</feature>
<evidence type="ECO:0000256" key="4">
    <source>
        <dbReference type="ARBA" id="ARBA00022989"/>
    </source>
</evidence>
<keyword evidence="4 6" id="KW-1133">Transmembrane helix</keyword>
<dbReference type="EMBL" id="LR828253">
    <property type="protein sequence ID" value="CAD0312177.1"/>
    <property type="molecule type" value="Genomic_DNA"/>
</dbReference>
<evidence type="ECO:0000256" key="1">
    <source>
        <dbReference type="ARBA" id="ARBA00004651"/>
    </source>
</evidence>
<keyword evidence="2" id="KW-1003">Cell membrane</keyword>
<evidence type="ECO:0000256" key="5">
    <source>
        <dbReference type="ARBA" id="ARBA00023136"/>
    </source>
</evidence>
<feature type="transmembrane region" description="Helical" evidence="6">
    <location>
        <begin position="360"/>
        <end position="380"/>
    </location>
</feature>
<dbReference type="GO" id="GO:0005886">
    <property type="term" value="C:plasma membrane"/>
    <property type="evidence" value="ECO:0007669"/>
    <property type="project" value="UniProtKB-SubCell"/>
</dbReference>
<feature type="domain" description="Major facilitator superfamily (MFS) profile" evidence="7">
    <location>
        <begin position="13"/>
        <end position="383"/>
    </location>
</feature>
<dbReference type="Pfam" id="PF07690">
    <property type="entry name" value="MFS_1"/>
    <property type="match status" value="1"/>
</dbReference>
<name>A0A6V7CCB4_9XANT</name>
<dbReference type="SUPFAM" id="SSF103473">
    <property type="entry name" value="MFS general substrate transporter"/>
    <property type="match status" value="1"/>
</dbReference>
<organism evidence="8">
    <name type="scientific">Xanthomonas hortorum pv. gardneri</name>
    <dbReference type="NCBI Taxonomy" id="2754056"/>
    <lineage>
        <taxon>Bacteria</taxon>
        <taxon>Pseudomonadati</taxon>
        <taxon>Pseudomonadota</taxon>
        <taxon>Gammaproteobacteria</taxon>
        <taxon>Lysobacterales</taxon>
        <taxon>Lysobacteraceae</taxon>
        <taxon>Xanthomonas</taxon>
    </lineage>
</organism>
<keyword evidence="3 6" id="KW-0812">Transmembrane</keyword>
<dbReference type="EMBL" id="LR828253">
    <property type="protein sequence ID" value="CAD0312171.1"/>
    <property type="molecule type" value="Genomic_DNA"/>
</dbReference>
<feature type="transmembrane region" description="Helical" evidence="6">
    <location>
        <begin position="246"/>
        <end position="266"/>
    </location>
</feature>
<feature type="transmembrane region" description="Helical" evidence="6">
    <location>
        <begin position="79"/>
        <end position="102"/>
    </location>
</feature>
<dbReference type="RefSeq" id="WP_006452191.1">
    <property type="nucleotide sequence ID" value="NZ_CP018728.1"/>
</dbReference>